<dbReference type="InterPro" id="IPR009057">
    <property type="entry name" value="Homeodomain-like_sf"/>
</dbReference>
<dbReference type="RefSeq" id="WP_051659961.1">
    <property type="nucleotide sequence ID" value="NZ_JALN02000001.1"/>
</dbReference>
<dbReference type="Proteomes" id="UP000022835">
    <property type="component" value="Unassembled WGS sequence"/>
</dbReference>
<accession>A0A064CED1</accession>
<dbReference type="eggNOG" id="COG2207">
    <property type="taxonomic scope" value="Bacteria"/>
</dbReference>
<proteinExistence type="predicted"/>
<dbReference type="EMBL" id="JALN02000001">
    <property type="protein sequence ID" value="KDE98974.1"/>
    <property type="molecule type" value="Genomic_DNA"/>
</dbReference>
<dbReference type="SUPFAM" id="SSF46689">
    <property type="entry name" value="Homeodomain-like"/>
    <property type="match status" value="2"/>
</dbReference>
<keyword evidence="3" id="KW-0804">Transcription</keyword>
<dbReference type="PROSITE" id="PS01124">
    <property type="entry name" value="HTH_ARAC_FAMILY_2"/>
    <property type="match status" value="1"/>
</dbReference>
<evidence type="ECO:0000259" key="4">
    <source>
        <dbReference type="PROSITE" id="PS01124"/>
    </source>
</evidence>
<dbReference type="InterPro" id="IPR050204">
    <property type="entry name" value="AraC_XylS_family_regulators"/>
</dbReference>
<keyword evidence="1" id="KW-0805">Transcription regulation</keyword>
<reference evidence="5" key="1">
    <citation type="submission" date="2014-05" db="EMBL/GenBank/DDBJ databases">
        <title>Genome sequence of Mycobacterium aromaticivorans strain JS19b1T (= DSM 45407T).</title>
        <authorList>
            <person name="Kwak Y."/>
            <person name="Park G.-S."/>
            <person name="Li Q.X."/>
            <person name="Lee S.-E."/>
            <person name="Shin J.-H."/>
        </authorList>
    </citation>
    <scope>NUCLEOTIDE SEQUENCE [LARGE SCALE GENOMIC DNA]</scope>
    <source>
        <strain evidence="5">JS19b1</strain>
    </source>
</reference>
<evidence type="ECO:0000313" key="5">
    <source>
        <dbReference type="EMBL" id="KDE98974.1"/>
    </source>
</evidence>
<evidence type="ECO:0000256" key="2">
    <source>
        <dbReference type="ARBA" id="ARBA00023125"/>
    </source>
</evidence>
<dbReference type="Pfam" id="PF12833">
    <property type="entry name" value="HTH_18"/>
    <property type="match status" value="1"/>
</dbReference>
<dbReference type="PANTHER" id="PTHR46796">
    <property type="entry name" value="HTH-TYPE TRANSCRIPTIONAL ACTIVATOR RHAS-RELATED"/>
    <property type="match status" value="1"/>
</dbReference>
<dbReference type="InterPro" id="IPR018062">
    <property type="entry name" value="HTH_AraC-typ_CS"/>
</dbReference>
<evidence type="ECO:0000256" key="3">
    <source>
        <dbReference type="ARBA" id="ARBA00023163"/>
    </source>
</evidence>
<dbReference type="GO" id="GO:0043565">
    <property type="term" value="F:sequence-specific DNA binding"/>
    <property type="evidence" value="ECO:0007669"/>
    <property type="project" value="InterPro"/>
</dbReference>
<dbReference type="InterPro" id="IPR018060">
    <property type="entry name" value="HTH_AraC"/>
</dbReference>
<dbReference type="Gene3D" id="1.10.10.60">
    <property type="entry name" value="Homeodomain-like"/>
    <property type="match status" value="1"/>
</dbReference>
<organism evidence="5 6">
    <name type="scientific">Mycolicibacterium aromaticivorans JS19b1 = JCM 16368</name>
    <dbReference type="NCBI Taxonomy" id="1440774"/>
    <lineage>
        <taxon>Bacteria</taxon>
        <taxon>Bacillati</taxon>
        <taxon>Actinomycetota</taxon>
        <taxon>Actinomycetes</taxon>
        <taxon>Mycobacteriales</taxon>
        <taxon>Mycobacteriaceae</taxon>
        <taxon>Mycolicibacterium</taxon>
    </lineage>
</organism>
<dbReference type="SMART" id="SM00342">
    <property type="entry name" value="HTH_ARAC"/>
    <property type="match status" value="1"/>
</dbReference>
<feature type="domain" description="HTH araC/xylS-type" evidence="4">
    <location>
        <begin position="216"/>
        <end position="317"/>
    </location>
</feature>
<comment type="caution">
    <text evidence="5">The sequence shown here is derived from an EMBL/GenBank/DDBJ whole genome shotgun (WGS) entry which is preliminary data.</text>
</comment>
<dbReference type="PANTHER" id="PTHR46796:SF12">
    <property type="entry name" value="HTH-TYPE DNA-BINDING TRANSCRIPTIONAL ACTIVATOR EUTR"/>
    <property type="match status" value="1"/>
</dbReference>
<dbReference type="GO" id="GO:0003700">
    <property type="term" value="F:DNA-binding transcription factor activity"/>
    <property type="evidence" value="ECO:0007669"/>
    <property type="project" value="InterPro"/>
</dbReference>
<keyword evidence="6" id="KW-1185">Reference proteome</keyword>
<dbReference type="STRING" id="1440774.Y900_008435"/>
<dbReference type="PROSITE" id="PS00041">
    <property type="entry name" value="HTH_ARAC_FAMILY_1"/>
    <property type="match status" value="1"/>
</dbReference>
<evidence type="ECO:0000256" key="1">
    <source>
        <dbReference type="ARBA" id="ARBA00023015"/>
    </source>
</evidence>
<evidence type="ECO:0000313" key="6">
    <source>
        <dbReference type="Proteomes" id="UP000022835"/>
    </source>
</evidence>
<name>A0A064CED1_9MYCO</name>
<gene>
    <name evidence="5" type="ORF">Y900_008435</name>
</gene>
<keyword evidence="2" id="KW-0238">DNA-binding</keyword>
<sequence>MLPQHSTCTTGDPDTAAAFIASAWGAHGRVDGLDPDRPIRIARLEIDHVSVTEAEFPGMLNFETDQWPCYLVTEVKGGAVQIGSAARGERCAAGDVALAVRPGRSCSAKTEDAEVSLTALPPAALQRIIGDPAIHGAPGVRFTSNRPRSDAAAAQWETTVDYVTSTLTSVRCPEDASLVVGGAVSLLASTLLHVFPNTFADATHVEYPQVGAPLVRQAIDFIQVNCARDISMADIASAINVTPRAVQYMFRRHLDTTPMAYLRRVRLDHAHRDLLAADPSHDTVSAIATRWGFAHTGRFSQVYRAEFGEAPSITLHG</sequence>
<protein>
    <recommendedName>
        <fullName evidence="4">HTH araC/xylS-type domain-containing protein</fullName>
    </recommendedName>
</protein>
<dbReference type="AlphaFoldDB" id="A0A064CED1"/>